<accession>A0A2M8J272</accession>
<evidence type="ECO:0000313" key="2">
    <source>
        <dbReference type="EMBL" id="PJE36877.1"/>
    </source>
</evidence>
<dbReference type="AlphaFoldDB" id="A0A2M8J272"/>
<proteinExistence type="predicted"/>
<feature type="chain" id="PRO_5014999693" description="NADH dehydrogenase subunit E" evidence="1">
    <location>
        <begin position="25"/>
        <end position="137"/>
    </location>
</feature>
<dbReference type="Pfam" id="PF17267">
    <property type="entry name" value="DUF5333"/>
    <property type="match status" value="1"/>
</dbReference>
<dbReference type="RefSeq" id="WP_100162345.1">
    <property type="nucleotide sequence ID" value="NZ_PGTB01000028.1"/>
</dbReference>
<name>A0A2M8J272_9RHOB</name>
<evidence type="ECO:0008006" key="4">
    <source>
        <dbReference type="Google" id="ProtNLM"/>
    </source>
</evidence>
<dbReference type="InterPro" id="IPR020349">
    <property type="entry name" value="Uncharacterised_14.7kDa"/>
</dbReference>
<feature type="signal peptide" evidence="1">
    <location>
        <begin position="1"/>
        <end position="24"/>
    </location>
</feature>
<protein>
    <recommendedName>
        <fullName evidence="4">NADH dehydrogenase subunit E</fullName>
    </recommendedName>
</protein>
<evidence type="ECO:0000313" key="3">
    <source>
        <dbReference type="Proteomes" id="UP000231553"/>
    </source>
</evidence>
<comment type="caution">
    <text evidence="2">The sequence shown here is derived from an EMBL/GenBank/DDBJ whole genome shotgun (WGS) entry which is preliminary data.</text>
</comment>
<reference evidence="2 3" key="1">
    <citation type="journal article" date="2018" name="Int. J. Syst. Evol. Microbiol.">
        <title>Pseudooceanicola lipolyticus sp. nov., a marine alphaproteobacterium, reclassification of Oceanicola flagellatus as Pseudooceanicola flagellatus comb. nov. and emended description of the genus Pseudooceanicola.</title>
        <authorList>
            <person name="Huang M.-M."/>
            <person name="Guo L.-L."/>
            <person name="Wu Y.-H."/>
            <person name="Lai Q.-L."/>
            <person name="Shao Z.-Z."/>
            <person name="Wang C.-S."/>
            <person name="Wu M."/>
            <person name="Xu X.-W."/>
        </authorList>
    </citation>
    <scope>NUCLEOTIDE SEQUENCE [LARGE SCALE GENOMIC DNA]</scope>
    <source>
        <strain evidence="2 3">157</strain>
    </source>
</reference>
<dbReference type="EMBL" id="PGTB01000028">
    <property type="protein sequence ID" value="PJE36877.1"/>
    <property type="molecule type" value="Genomic_DNA"/>
</dbReference>
<keyword evidence="1" id="KW-0732">Signal</keyword>
<sequence>MLTVKPFLTAILIAVALPAAGAEARPSMRDVPEIEDGLFAVAIADKVRDECSSISARMLRAYMMLQRLKSRANELGYSDEEIRAYVESDTEKARMRAKGEAFLIRNGVALDNPASFCDFGHREIAKNSAIGALLRAK</sequence>
<dbReference type="OrthoDB" id="7658992at2"/>
<keyword evidence="3" id="KW-1185">Reference proteome</keyword>
<gene>
    <name evidence="2" type="ORF">CVM52_09890</name>
</gene>
<dbReference type="Proteomes" id="UP000231553">
    <property type="component" value="Unassembled WGS sequence"/>
</dbReference>
<evidence type="ECO:0000256" key="1">
    <source>
        <dbReference type="SAM" id="SignalP"/>
    </source>
</evidence>
<organism evidence="2 3">
    <name type="scientific">Pseudooceanicola lipolyticus</name>
    <dbReference type="NCBI Taxonomy" id="2029104"/>
    <lineage>
        <taxon>Bacteria</taxon>
        <taxon>Pseudomonadati</taxon>
        <taxon>Pseudomonadota</taxon>
        <taxon>Alphaproteobacteria</taxon>
        <taxon>Rhodobacterales</taxon>
        <taxon>Paracoccaceae</taxon>
        <taxon>Pseudooceanicola</taxon>
    </lineage>
</organism>